<feature type="coiled-coil region" evidence="4">
    <location>
        <begin position="7"/>
        <end position="59"/>
    </location>
</feature>
<keyword evidence="4" id="KW-0175">Coiled coil</keyword>
<dbReference type="SUPFAM" id="SSF140566">
    <property type="entry name" value="FlgN-like"/>
    <property type="match status" value="1"/>
</dbReference>
<evidence type="ECO:0000256" key="3">
    <source>
        <dbReference type="ARBA" id="ARBA00022795"/>
    </source>
</evidence>
<organism evidence="6 7">
    <name type="scientific">Alteromonas aestuariivivens</name>
    <dbReference type="NCBI Taxonomy" id="1938339"/>
    <lineage>
        <taxon>Bacteria</taxon>
        <taxon>Pseudomonadati</taxon>
        <taxon>Pseudomonadota</taxon>
        <taxon>Gammaproteobacteria</taxon>
        <taxon>Alteromonadales</taxon>
        <taxon>Alteromonadaceae</taxon>
        <taxon>Alteromonas/Salinimonas group</taxon>
        <taxon>Alteromonas</taxon>
    </lineage>
</organism>
<dbReference type="InterPro" id="IPR036679">
    <property type="entry name" value="FlgN-like_sf"/>
</dbReference>
<dbReference type="InterPro" id="IPR007809">
    <property type="entry name" value="FlgN-like"/>
</dbReference>
<proteinExistence type="inferred from homology"/>
<keyword evidence="6" id="KW-0969">Cilium</keyword>
<comment type="caution">
    <text evidence="6">The sequence shown here is derived from an EMBL/GenBank/DDBJ whole genome shotgun (WGS) entry which is preliminary data.</text>
</comment>
<reference evidence="7" key="1">
    <citation type="submission" date="2018-08" db="EMBL/GenBank/DDBJ databases">
        <authorList>
            <person name="Zhang J."/>
            <person name="Du Z.-J."/>
        </authorList>
    </citation>
    <scope>NUCLEOTIDE SEQUENCE [LARGE SCALE GENOMIC DNA]</scope>
    <source>
        <strain evidence="7">KCTC 52655</strain>
    </source>
</reference>
<gene>
    <name evidence="6" type="ORF">DXV75_10325</name>
</gene>
<dbReference type="AlphaFoldDB" id="A0A3D8M5Q8"/>
<evidence type="ECO:0000256" key="5">
    <source>
        <dbReference type="SAM" id="MobiDB-lite"/>
    </source>
</evidence>
<evidence type="ECO:0000256" key="4">
    <source>
        <dbReference type="SAM" id="Coils"/>
    </source>
</evidence>
<comment type="similarity">
    <text evidence="2">Belongs to the FlgN family.</text>
</comment>
<dbReference type="EMBL" id="QRHA01000007">
    <property type="protein sequence ID" value="RDV25019.1"/>
    <property type="molecule type" value="Genomic_DNA"/>
</dbReference>
<comment type="function">
    <text evidence="1">Required for the efficient initiation of filament assembly.</text>
</comment>
<feature type="compositionally biased region" description="Low complexity" evidence="5">
    <location>
        <begin position="133"/>
        <end position="144"/>
    </location>
</feature>
<dbReference type="Gene3D" id="1.20.58.300">
    <property type="entry name" value="FlgN-like"/>
    <property type="match status" value="1"/>
</dbReference>
<dbReference type="RefSeq" id="WP_115593351.1">
    <property type="nucleotide sequence ID" value="NZ_QRHA01000007.1"/>
</dbReference>
<keyword evidence="3" id="KW-1005">Bacterial flagellum biogenesis</keyword>
<dbReference type="Proteomes" id="UP000256561">
    <property type="component" value="Unassembled WGS sequence"/>
</dbReference>
<accession>A0A3D8M5Q8</accession>
<evidence type="ECO:0000256" key="2">
    <source>
        <dbReference type="ARBA" id="ARBA00007703"/>
    </source>
</evidence>
<keyword evidence="6" id="KW-0282">Flagellum</keyword>
<dbReference type="OrthoDB" id="6322270at2"/>
<evidence type="ECO:0000313" key="7">
    <source>
        <dbReference type="Proteomes" id="UP000256561"/>
    </source>
</evidence>
<keyword evidence="7" id="KW-1185">Reference proteome</keyword>
<dbReference type="Pfam" id="PF05130">
    <property type="entry name" value="FlgN"/>
    <property type="match status" value="1"/>
</dbReference>
<name>A0A3D8M5Q8_9ALTE</name>
<evidence type="ECO:0000313" key="6">
    <source>
        <dbReference type="EMBL" id="RDV25019.1"/>
    </source>
</evidence>
<feature type="region of interest" description="Disordered" evidence="5">
    <location>
        <begin position="124"/>
        <end position="144"/>
    </location>
</feature>
<dbReference type="GO" id="GO:0044780">
    <property type="term" value="P:bacterial-type flagellum assembly"/>
    <property type="evidence" value="ECO:0007669"/>
    <property type="project" value="InterPro"/>
</dbReference>
<protein>
    <submittedName>
        <fullName evidence="6">Flagellar protein FlgN</fullName>
    </submittedName>
</protein>
<keyword evidence="6" id="KW-0966">Cell projection</keyword>
<sequence length="144" mass="16259">MTGQSLHLALQQQVENLQALSGLLEQELHLISCRDAEALMTLLNEKEQTLEQIQKLDAEVTPLHQQKIAQEALSDEEQHLISTAQSLLDECKYRTEINQKAVEQGQLRLTHLRNLMMEVRAKESMTYDKKGKTSGASASKGYRA</sequence>
<evidence type="ECO:0000256" key="1">
    <source>
        <dbReference type="ARBA" id="ARBA00002397"/>
    </source>
</evidence>